<dbReference type="GO" id="GO:0005385">
    <property type="term" value="F:zinc ion transmembrane transporter activity"/>
    <property type="evidence" value="ECO:0007669"/>
    <property type="project" value="TreeGrafter"/>
</dbReference>
<dbReference type="eggNOG" id="COG0428">
    <property type="taxonomic scope" value="Bacteria"/>
</dbReference>
<protein>
    <submittedName>
        <fullName evidence="6">Putative divalent heavy-metal cations transporter</fullName>
    </submittedName>
</protein>
<dbReference type="GO" id="GO:0016020">
    <property type="term" value="C:membrane"/>
    <property type="evidence" value="ECO:0007669"/>
    <property type="project" value="UniProtKB-SubCell"/>
</dbReference>
<dbReference type="Proteomes" id="UP000011721">
    <property type="component" value="Chromosome"/>
</dbReference>
<keyword evidence="4 5" id="KW-0472">Membrane</keyword>
<sequence length="257" mass="27216">MEILWFKIISLLVIFAAGLFGGLAPTKISLTPQGKRKLTLGNAFSGGVFLGAGLLHMLPDARENFTAFAGDVAYPYVALICGGGFLLVMLLEKAVLGGSEDIGAMSKGRSVYPYLLCVILSVHSIIVGTSLGLEASLVASVGILVAILAHKWAAAFALGVSLRENGFSLSLHVRLICFFALMAPLGVVLGTIFSALFSGKAALLFEAVFDALAAGTFLYVACADVMEEVFRKSGDNWRKVILIICGFFLMALIAIWT</sequence>
<proteinExistence type="predicted"/>
<comment type="subcellular location">
    <subcellularLocation>
        <location evidence="1">Membrane</location>
        <topology evidence="1">Multi-pass membrane protein</topology>
    </subcellularLocation>
</comment>
<dbReference type="OrthoDB" id="5739025at2"/>
<dbReference type="KEGG" id="dsf:UWK_01335"/>
<evidence type="ECO:0000256" key="2">
    <source>
        <dbReference type="ARBA" id="ARBA00022692"/>
    </source>
</evidence>
<dbReference type="Pfam" id="PF02535">
    <property type="entry name" value="Zip"/>
    <property type="match status" value="2"/>
</dbReference>
<dbReference type="AlphaFoldDB" id="M1PN81"/>
<evidence type="ECO:0000256" key="3">
    <source>
        <dbReference type="ARBA" id="ARBA00022989"/>
    </source>
</evidence>
<evidence type="ECO:0000313" key="6">
    <source>
        <dbReference type="EMBL" id="AGF77896.1"/>
    </source>
</evidence>
<dbReference type="RefSeq" id="WP_015403588.1">
    <property type="nucleotide sequence ID" value="NC_020304.1"/>
</dbReference>
<organism evidence="6 7">
    <name type="scientific">Desulfocapsa sulfexigens (strain DSM 10523 / SB164P1)</name>
    <dbReference type="NCBI Taxonomy" id="1167006"/>
    <lineage>
        <taxon>Bacteria</taxon>
        <taxon>Pseudomonadati</taxon>
        <taxon>Thermodesulfobacteriota</taxon>
        <taxon>Desulfobulbia</taxon>
        <taxon>Desulfobulbales</taxon>
        <taxon>Desulfocapsaceae</taxon>
        <taxon>Desulfocapsa</taxon>
    </lineage>
</organism>
<evidence type="ECO:0000256" key="1">
    <source>
        <dbReference type="ARBA" id="ARBA00004141"/>
    </source>
</evidence>
<reference evidence="7" key="1">
    <citation type="journal article" date="2013" name="Stand. Genomic Sci.">
        <title>Complete genome sequence of Desulfocapsa sulfexigens, a marine deltaproteobacterium specialized in disproportionating inorganic sulfur compounds.</title>
        <authorList>
            <person name="Finster K.W."/>
            <person name="Kjeldsen K.U."/>
            <person name="Kube M."/>
            <person name="Reinhardt R."/>
            <person name="Mussmann M."/>
            <person name="Amann R."/>
            <person name="Schreiber L."/>
        </authorList>
    </citation>
    <scope>NUCLEOTIDE SEQUENCE [LARGE SCALE GENOMIC DNA]</scope>
    <source>
        <strain evidence="7">DSM 10523 / SB164P1</strain>
    </source>
</reference>
<feature type="transmembrane region" description="Helical" evidence="5">
    <location>
        <begin position="203"/>
        <end position="225"/>
    </location>
</feature>
<keyword evidence="2 5" id="KW-0812">Transmembrane</keyword>
<evidence type="ECO:0000313" key="7">
    <source>
        <dbReference type="Proteomes" id="UP000011721"/>
    </source>
</evidence>
<keyword evidence="7" id="KW-1185">Reference proteome</keyword>
<name>M1PN81_DESSD</name>
<feature type="transmembrane region" description="Helical" evidence="5">
    <location>
        <begin position="6"/>
        <end position="26"/>
    </location>
</feature>
<dbReference type="PANTHER" id="PTHR11040:SF140">
    <property type="entry name" value="ZRT (ZRT), IRT- (IRT-) LIKE PROTEIN TRANSPORTER"/>
    <property type="match status" value="1"/>
</dbReference>
<dbReference type="HOGENOM" id="CLU_040462_3_1_7"/>
<feature type="transmembrane region" description="Helical" evidence="5">
    <location>
        <begin position="173"/>
        <end position="197"/>
    </location>
</feature>
<keyword evidence="3 5" id="KW-1133">Transmembrane helix</keyword>
<feature type="transmembrane region" description="Helical" evidence="5">
    <location>
        <begin position="73"/>
        <end position="91"/>
    </location>
</feature>
<dbReference type="PANTHER" id="PTHR11040">
    <property type="entry name" value="ZINC/IRON TRANSPORTER"/>
    <property type="match status" value="1"/>
</dbReference>
<feature type="transmembrane region" description="Helical" evidence="5">
    <location>
        <begin position="237"/>
        <end position="256"/>
    </location>
</feature>
<accession>M1PN81</accession>
<feature type="transmembrane region" description="Helical" evidence="5">
    <location>
        <begin position="137"/>
        <end position="161"/>
    </location>
</feature>
<evidence type="ECO:0000256" key="5">
    <source>
        <dbReference type="SAM" id="Phobius"/>
    </source>
</evidence>
<feature type="transmembrane region" description="Helical" evidence="5">
    <location>
        <begin position="38"/>
        <end position="58"/>
    </location>
</feature>
<dbReference type="STRING" id="1167006.UWK_01335"/>
<dbReference type="InterPro" id="IPR003689">
    <property type="entry name" value="ZIP"/>
</dbReference>
<evidence type="ECO:0000256" key="4">
    <source>
        <dbReference type="ARBA" id="ARBA00023136"/>
    </source>
</evidence>
<dbReference type="EMBL" id="CP003985">
    <property type="protein sequence ID" value="AGF77896.1"/>
    <property type="molecule type" value="Genomic_DNA"/>
</dbReference>
<feature type="transmembrane region" description="Helical" evidence="5">
    <location>
        <begin position="111"/>
        <end position="131"/>
    </location>
</feature>
<gene>
    <name evidence="6" type="ordered locus">UWK_01335</name>
</gene>